<sequence>MPYCPLGRVNVWSLAIFRLCAFTRQKVPPMNTDVLEQACSICEHCTCEALPHTFWKKKKKKKKSKKHWSCFLFLVLTGRG</sequence>
<organism evidence="1">
    <name type="scientific">Ixodes scapularis</name>
    <name type="common">Black-legged tick</name>
    <name type="synonym">Deer tick</name>
    <dbReference type="NCBI Taxonomy" id="6945"/>
    <lineage>
        <taxon>Eukaryota</taxon>
        <taxon>Metazoa</taxon>
        <taxon>Ecdysozoa</taxon>
        <taxon>Arthropoda</taxon>
        <taxon>Chelicerata</taxon>
        <taxon>Arachnida</taxon>
        <taxon>Acari</taxon>
        <taxon>Parasitiformes</taxon>
        <taxon>Ixodida</taxon>
        <taxon>Ixodoidea</taxon>
        <taxon>Ixodidae</taxon>
        <taxon>Ixodinae</taxon>
        <taxon>Ixodes</taxon>
    </lineage>
</organism>
<name>A0A4D5S0B5_IXOSC</name>
<accession>A0A4D5S0B5</accession>
<dbReference type="AlphaFoldDB" id="A0A4D5S0B5"/>
<protein>
    <submittedName>
        <fullName evidence="1">Putative secreted protein</fullName>
    </submittedName>
</protein>
<dbReference type="EMBL" id="GHJT01009109">
    <property type="protein sequence ID" value="MOY43080.1"/>
    <property type="molecule type" value="Transcribed_RNA"/>
</dbReference>
<proteinExistence type="predicted"/>
<evidence type="ECO:0000313" key="1">
    <source>
        <dbReference type="EMBL" id="MOY43080.1"/>
    </source>
</evidence>
<reference evidence="1" key="1">
    <citation type="submission" date="2019-04" db="EMBL/GenBank/DDBJ databases">
        <title>An insight into the mialome of Ixodes scapularis.</title>
        <authorList>
            <person name="Ribeiro J.M."/>
            <person name="Mather T.N."/>
            <person name="Karim S."/>
        </authorList>
    </citation>
    <scope>NUCLEOTIDE SEQUENCE</scope>
</reference>